<dbReference type="AlphaFoldDB" id="A0A161YQS4"/>
<keyword evidence="2" id="KW-1185">Reference proteome</keyword>
<organism evidence="1 2">
    <name type="scientific">Clostridium magnum DSM 2767</name>
    <dbReference type="NCBI Taxonomy" id="1121326"/>
    <lineage>
        <taxon>Bacteria</taxon>
        <taxon>Bacillati</taxon>
        <taxon>Bacillota</taxon>
        <taxon>Clostridia</taxon>
        <taxon>Eubacteriales</taxon>
        <taxon>Clostridiaceae</taxon>
        <taxon>Clostridium</taxon>
    </lineage>
</organism>
<sequence length="220" mass="25926">MSMVIRITYPLVLKYEDKVSRLGNLLIQKIFAKYEELDDKNDELKVDDNCTSALQIEGEKISISIGQKSSTIGMSEKLEIDQWKDALQMYTKQLVSCLELESIIGIGFQFKKTYELKNIKSLEFMKKYFYHDHDNSPFTGLVKDIDNLSRLQFRSSFKEEDYTFTFIINSFDNEKNEISVTMQFQLSLKELDINKVLEFEKYKNIFDEKFNNFISKLDIL</sequence>
<dbReference type="STRING" id="1121326.CLMAG_02750"/>
<comment type="caution">
    <text evidence="1">The sequence shown here is derived from an EMBL/GenBank/DDBJ whole genome shotgun (WGS) entry which is preliminary data.</text>
</comment>
<proteinExistence type="predicted"/>
<accession>A0A161YQS4</accession>
<protein>
    <submittedName>
        <fullName evidence="1">Uncharacterized protein</fullName>
    </submittedName>
</protein>
<dbReference type="EMBL" id="LWAE01000001">
    <property type="protein sequence ID" value="KZL93252.1"/>
    <property type="molecule type" value="Genomic_DNA"/>
</dbReference>
<name>A0A161YQS4_9CLOT</name>
<evidence type="ECO:0000313" key="1">
    <source>
        <dbReference type="EMBL" id="KZL93252.1"/>
    </source>
</evidence>
<gene>
    <name evidence="1" type="ORF">CLMAG_02750</name>
</gene>
<dbReference type="RefSeq" id="WP_066616842.1">
    <property type="nucleotide sequence ID" value="NZ_FQXL01000017.1"/>
</dbReference>
<reference evidence="1 2" key="1">
    <citation type="submission" date="2016-04" db="EMBL/GenBank/DDBJ databases">
        <title>Genome sequence of Clostridium magnum DSM 2767.</title>
        <authorList>
            <person name="Poehlein A."/>
            <person name="Uhlig R."/>
            <person name="Fischer R."/>
            <person name="Bahl H."/>
            <person name="Daniel R."/>
        </authorList>
    </citation>
    <scope>NUCLEOTIDE SEQUENCE [LARGE SCALE GENOMIC DNA]</scope>
    <source>
        <strain evidence="1 2">DSM 2767</strain>
    </source>
</reference>
<dbReference type="PATRIC" id="fig|1121326.3.peg.251"/>
<evidence type="ECO:0000313" key="2">
    <source>
        <dbReference type="Proteomes" id="UP000076603"/>
    </source>
</evidence>
<dbReference type="Proteomes" id="UP000076603">
    <property type="component" value="Unassembled WGS sequence"/>
</dbReference>